<gene>
    <name evidence="1" type="ORF">FNH09_09215</name>
</gene>
<reference evidence="1 2" key="1">
    <citation type="submission" date="2019-07" db="EMBL/GenBank/DDBJ databases">
        <title>New species of Amycolatopsis and Streptomyces.</title>
        <authorList>
            <person name="Duangmal K."/>
            <person name="Teo W.F.A."/>
            <person name="Lipun K."/>
        </authorList>
    </citation>
    <scope>NUCLEOTIDE SEQUENCE [LARGE SCALE GENOMIC DNA]</scope>
    <source>
        <strain evidence="1 2">NBRC 109810</strain>
    </source>
</reference>
<name>A0A5N8V894_9ACTN</name>
<keyword evidence="2" id="KW-1185">Reference proteome</keyword>
<organism evidence="1 2">
    <name type="scientific">Streptomyces adustus</name>
    <dbReference type="NCBI Taxonomy" id="1609272"/>
    <lineage>
        <taxon>Bacteria</taxon>
        <taxon>Bacillati</taxon>
        <taxon>Actinomycetota</taxon>
        <taxon>Actinomycetes</taxon>
        <taxon>Kitasatosporales</taxon>
        <taxon>Streptomycetaceae</taxon>
        <taxon>Streptomyces</taxon>
    </lineage>
</organism>
<dbReference type="InterPro" id="IPR011767">
    <property type="entry name" value="GLR_AS"/>
</dbReference>
<dbReference type="AlphaFoldDB" id="A0A5N8V894"/>
<accession>A0A5N8V894</accession>
<dbReference type="RefSeq" id="WP_152886267.1">
    <property type="nucleotide sequence ID" value="NZ_VJZD01000026.1"/>
</dbReference>
<evidence type="ECO:0000313" key="2">
    <source>
        <dbReference type="Proteomes" id="UP000325849"/>
    </source>
</evidence>
<evidence type="ECO:0000313" key="1">
    <source>
        <dbReference type="EMBL" id="MPY31471.1"/>
    </source>
</evidence>
<protein>
    <submittedName>
        <fullName evidence="1">Uncharacterized protein</fullName>
    </submittedName>
</protein>
<comment type="caution">
    <text evidence="1">The sequence shown here is derived from an EMBL/GenBank/DDBJ whole genome shotgun (WGS) entry which is preliminary data.</text>
</comment>
<dbReference type="EMBL" id="VJZD01000026">
    <property type="protein sequence ID" value="MPY31471.1"/>
    <property type="molecule type" value="Genomic_DNA"/>
</dbReference>
<sequence>MVNWAQMYDCYGDIDRVPALLDMVELEDSAEAWERLAYRLVLEHDLVFPASFAALPRLIRLASRSARARGLTGAILRRAAGHHGCDDLLANCADAIAEFRELLDRHLQSRPVDYLATFLDLLAVKEQYHWSAVLGDFTDDFYHLSCPNCAVEVTIAIGDHGRYSAIRDWHLGDVDRRVLRPASSEELSGTARWMHETAVRDGQEALADGIAHLFGKAECPHCASVFSIADEYTSANCPVLR</sequence>
<proteinExistence type="predicted"/>
<dbReference type="Proteomes" id="UP000325849">
    <property type="component" value="Unassembled WGS sequence"/>
</dbReference>
<dbReference type="OrthoDB" id="796912at2"/>
<dbReference type="PROSITE" id="PS00195">
    <property type="entry name" value="GLUTAREDOXIN_1"/>
    <property type="match status" value="1"/>
</dbReference>